<evidence type="ECO:0000256" key="1">
    <source>
        <dbReference type="PROSITE-ProRule" id="PRU00339"/>
    </source>
</evidence>
<feature type="domain" description="Bacteriophage N4 adsorption protein A C-terminal" evidence="2">
    <location>
        <begin position="676"/>
        <end position="839"/>
    </location>
</feature>
<proteinExistence type="predicted"/>
<dbReference type="SMART" id="SM00028">
    <property type="entry name" value="TPR"/>
    <property type="match status" value="5"/>
</dbReference>
<dbReference type="PROSITE" id="PS50005">
    <property type="entry name" value="TPR"/>
    <property type="match status" value="2"/>
</dbReference>
<dbReference type="Gene3D" id="1.25.40.10">
    <property type="entry name" value="Tetratricopeptide repeat domain"/>
    <property type="match status" value="4"/>
</dbReference>
<protein>
    <submittedName>
        <fullName evidence="3">Tetratricopeptide repeat protein</fullName>
    </submittedName>
</protein>
<dbReference type="Pfam" id="PF13283">
    <property type="entry name" value="NfrA_C"/>
    <property type="match status" value="1"/>
</dbReference>
<sequence>MHKSLSGKFLATTLLTLWVACRQAWGIQLPPSDYEYSWLERQEINFENQQLTVELEPAVASEDWEKAEAILREAIENDPNNNALKGRLLTVLAEAGEYQEGLDLAYPLLEQNPRYTPLIIYIGNLENSLGNRETAAKAWTYVLALPNTPKDDRQYAAKSLYFDALATQNLEVALESSRIWAQLERSYASNLQYASALWKTGDRDESIEVLTRAVELAKPDERGQAEFYLAYTLLKLDRNAEAKKWFTKIATDSKVRDDRYRAALQLAYLNIAEGNMEAARQWLDSAAIDGEKDENWKKLYSQTLIQGGNPEATLAAVGNFFDSDQASFLTLLSFQFLRNGYEGLAYHYITMAADKSGLPENREADYWANRSYMAEKQDNFEDALDSINKALARDPSRVDWKIVRVRSLFMLGQSELALKEARILEQEVEKLPPSPENTRILNEAIDLAANSLLAEKKYRDVLKIADRFQDVYTGTGIYRTKALAQYYLEDYDDANDSFEEYFRLVPDPSPEALVEYGYLQEKRKEWDLATEAFTQAVQRNPYDLRSWETLTFVLVKAVENSEAVKTAKETIFLKSETLPSAEDKEQGDIEQSIINYKTLIADIERTWGFQAFANYNEFIPDGNDVFVTRDSALPAELGAQISYRPPVIGFRDYRTFDVFLRVIGQFDDNSIRPNEDTWQGGLGAEWKPFKTLNYVTSLEYLFKIGDQSRDGWLWRNRASYTYGDYPRESEIWWPTVALYGEAAWLFDREWQDQELSLYTEDRIGISWKLKNNISLTFPQVQGAARYLVDGYTDRSSYYYGGFGANLRYTQDQNDDQTNDWYVDFYLHYDWGRFLNADAQPTGDRFDGWAAGIRFYR</sequence>
<dbReference type="PANTHER" id="PTHR12558:SF13">
    <property type="entry name" value="CELL DIVISION CYCLE PROTEIN 27 HOMOLOG"/>
    <property type="match status" value="1"/>
</dbReference>
<dbReference type="RefSeq" id="WP_185692544.1">
    <property type="nucleotide sequence ID" value="NZ_JACHVA010000076.1"/>
</dbReference>
<evidence type="ECO:0000313" key="3">
    <source>
        <dbReference type="EMBL" id="MBC2601838.1"/>
    </source>
</evidence>
<evidence type="ECO:0000313" key="4">
    <source>
        <dbReference type="Proteomes" id="UP000525652"/>
    </source>
</evidence>
<dbReference type="AlphaFoldDB" id="A0A7X1AXH0"/>
<feature type="repeat" description="TPR" evidence="1">
    <location>
        <begin position="510"/>
        <end position="543"/>
    </location>
</feature>
<gene>
    <name evidence="3" type="ORF">H5P30_08610</name>
</gene>
<dbReference type="SUPFAM" id="SSF81901">
    <property type="entry name" value="HCP-like"/>
    <property type="match status" value="1"/>
</dbReference>
<comment type="caution">
    <text evidence="3">The sequence shown here is derived from an EMBL/GenBank/DDBJ whole genome shotgun (WGS) entry which is preliminary data.</text>
</comment>
<keyword evidence="4" id="KW-1185">Reference proteome</keyword>
<evidence type="ECO:0000259" key="2">
    <source>
        <dbReference type="Pfam" id="PF13283"/>
    </source>
</evidence>
<dbReference type="InterPro" id="IPR011990">
    <property type="entry name" value="TPR-like_helical_dom_sf"/>
</dbReference>
<dbReference type="InterPro" id="IPR025137">
    <property type="entry name" value="NfrA_C"/>
</dbReference>
<dbReference type="InterPro" id="IPR019734">
    <property type="entry name" value="TPR_rpt"/>
</dbReference>
<organism evidence="3 4">
    <name type="scientific">Puniceicoccus vermicola</name>
    <dbReference type="NCBI Taxonomy" id="388746"/>
    <lineage>
        <taxon>Bacteria</taxon>
        <taxon>Pseudomonadati</taxon>
        <taxon>Verrucomicrobiota</taxon>
        <taxon>Opitutia</taxon>
        <taxon>Puniceicoccales</taxon>
        <taxon>Puniceicoccaceae</taxon>
        <taxon>Puniceicoccus</taxon>
    </lineage>
</organism>
<keyword evidence="1" id="KW-0802">TPR repeat</keyword>
<accession>A0A7X1AXH0</accession>
<dbReference type="EMBL" id="JACHVA010000076">
    <property type="protein sequence ID" value="MBC2601838.1"/>
    <property type="molecule type" value="Genomic_DNA"/>
</dbReference>
<dbReference type="SUPFAM" id="SSF48452">
    <property type="entry name" value="TPR-like"/>
    <property type="match status" value="2"/>
</dbReference>
<dbReference type="PANTHER" id="PTHR12558">
    <property type="entry name" value="CELL DIVISION CYCLE 16,23,27"/>
    <property type="match status" value="1"/>
</dbReference>
<reference evidence="3 4" key="1">
    <citation type="submission" date="2020-07" db="EMBL/GenBank/DDBJ databases">
        <authorList>
            <person name="Feng X."/>
        </authorList>
    </citation>
    <scope>NUCLEOTIDE SEQUENCE [LARGE SCALE GENOMIC DNA]</scope>
    <source>
        <strain evidence="3 4">JCM14086</strain>
    </source>
</reference>
<feature type="repeat" description="TPR" evidence="1">
    <location>
        <begin position="364"/>
        <end position="397"/>
    </location>
</feature>
<dbReference type="Pfam" id="PF13432">
    <property type="entry name" value="TPR_16"/>
    <property type="match status" value="3"/>
</dbReference>
<dbReference type="Proteomes" id="UP000525652">
    <property type="component" value="Unassembled WGS sequence"/>
</dbReference>
<dbReference type="PROSITE" id="PS51257">
    <property type="entry name" value="PROKAR_LIPOPROTEIN"/>
    <property type="match status" value="1"/>
</dbReference>
<name>A0A7X1AXH0_9BACT</name>